<accession>A0ABV0KL64</accession>
<dbReference type="Proteomes" id="UP001476950">
    <property type="component" value="Unassembled WGS sequence"/>
</dbReference>
<keyword evidence="2" id="KW-1185">Reference proteome</keyword>
<reference evidence="1 2" key="1">
    <citation type="submission" date="2022-04" db="EMBL/GenBank/DDBJ databases">
        <title>Positive selection, recombination, and allopatry shape intraspecific diversity of widespread and dominant cyanobacteria.</title>
        <authorList>
            <person name="Wei J."/>
            <person name="Shu W."/>
            <person name="Hu C."/>
        </authorList>
    </citation>
    <scope>NUCLEOTIDE SEQUENCE [LARGE SCALE GENOMIC DNA]</scope>
    <source>
        <strain evidence="1 2">AS-A4</strain>
    </source>
</reference>
<dbReference type="Gene3D" id="3.30.2020.40">
    <property type="entry name" value="Uncharacterised protein PF10387, DUF2442"/>
    <property type="match status" value="1"/>
</dbReference>
<evidence type="ECO:0000313" key="1">
    <source>
        <dbReference type="EMBL" id="MEP1059773.1"/>
    </source>
</evidence>
<gene>
    <name evidence="1" type="ORF">NDI38_15125</name>
</gene>
<organism evidence="1 2">
    <name type="scientific">Stenomitos frigidus AS-A4</name>
    <dbReference type="NCBI Taxonomy" id="2933935"/>
    <lineage>
        <taxon>Bacteria</taxon>
        <taxon>Bacillati</taxon>
        <taxon>Cyanobacteriota</taxon>
        <taxon>Cyanophyceae</taxon>
        <taxon>Leptolyngbyales</taxon>
        <taxon>Leptolyngbyaceae</taxon>
        <taxon>Stenomitos</taxon>
    </lineage>
</organism>
<dbReference type="EMBL" id="JAMPLM010000013">
    <property type="protein sequence ID" value="MEP1059773.1"/>
    <property type="molecule type" value="Genomic_DNA"/>
</dbReference>
<comment type="caution">
    <text evidence="1">The sequence shown here is derived from an EMBL/GenBank/DDBJ whole genome shotgun (WGS) entry which is preliminary data.</text>
</comment>
<protein>
    <submittedName>
        <fullName evidence="1">DUF2442 domain-containing protein</fullName>
    </submittedName>
</protein>
<dbReference type="RefSeq" id="WP_242033542.1">
    <property type="nucleotide sequence ID" value="NZ_JAMPLM010000013.1"/>
</dbReference>
<evidence type="ECO:0000313" key="2">
    <source>
        <dbReference type="Proteomes" id="UP001476950"/>
    </source>
</evidence>
<proteinExistence type="predicted"/>
<name>A0ABV0KL64_9CYAN</name>
<sequence>MLFTTEPLAELRQGLAGASPDDLADIEVTSSGTGLQWEKLNADLGG</sequence>